<gene>
    <name evidence="1" type="ORF">C4F49_01590</name>
</gene>
<dbReference type="EMBL" id="PRDK01000001">
    <property type="protein sequence ID" value="MBE8712374.1"/>
    <property type="molecule type" value="Genomic_DNA"/>
</dbReference>
<comment type="caution">
    <text evidence="1">The sequence shown here is derived from an EMBL/GenBank/DDBJ whole genome shotgun (WGS) entry which is preliminary data.</text>
</comment>
<proteinExistence type="predicted"/>
<dbReference type="RefSeq" id="WP_196934712.1">
    <property type="nucleotide sequence ID" value="NZ_MU158698.1"/>
</dbReference>
<evidence type="ECO:0000313" key="1">
    <source>
        <dbReference type="EMBL" id="MBE8712374.1"/>
    </source>
</evidence>
<dbReference type="AlphaFoldDB" id="A0A928UWG4"/>
<evidence type="ECO:0000313" key="2">
    <source>
        <dbReference type="Proteomes" id="UP000616201"/>
    </source>
</evidence>
<keyword evidence="2" id="KW-1185">Reference proteome</keyword>
<name>A0A928UWG4_9SPHI</name>
<organism evidence="1 2">
    <name type="scientific">Sphingobacterium hungaricum</name>
    <dbReference type="NCBI Taxonomy" id="2082723"/>
    <lineage>
        <taxon>Bacteria</taxon>
        <taxon>Pseudomonadati</taxon>
        <taxon>Bacteroidota</taxon>
        <taxon>Sphingobacteriia</taxon>
        <taxon>Sphingobacteriales</taxon>
        <taxon>Sphingobacteriaceae</taxon>
        <taxon>Sphingobacterium</taxon>
    </lineage>
</organism>
<protein>
    <submittedName>
        <fullName evidence="1">Uncharacterized protein</fullName>
    </submittedName>
</protein>
<sequence length="70" mass="8127">MYYLVTYYGDLTDAEFILKIKEIIQKMTGNDTFKDLSEQVAKIKSMNDILENLIVVAFSGTRQDRTNRDT</sequence>
<dbReference type="Proteomes" id="UP000616201">
    <property type="component" value="Unassembled WGS sequence"/>
</dbReference>
<accession>A0A928UWG4</accession>
<reference evidence="1" key="1">
    <citation type="submission" date="2018-02" db="EMBL/GenBank/DDBJ databases">
        <authorList>
            <person name="Vasarhelyi B.M."/>
            <person name="Deshmukh S."/>
            <person name="Balint B."/>
            <person name="Kukolya J."/>
        </authorList>
    </citation>
    <scope>NUCLEOTIDE SEQUENCE</scope>
    <source>
        <strain evidence="1">KB22</strain>
    </source>
</reference>